<dbReference type="InterPro" id="IPR008889">
    <property type="entry name" value="VQ"/>
</dbReference>
<feature type="non-terminal residue" evidence="3">
    <location>
        <position position="186"/>
    </location>
</feature>
<feature type="region of interest" description="Disordered" evidence="1">
    <location>
        <begin position="161"/>
        <end position="186"/>
    </location>
</feature>
<proteinExistence type="predicted"/>
<comment type="caution">
    <text evidence="3">The sequence shown here is derived from an EMBL/GenBank/DDBJ whole genome shotgun (WGS) entry which is preliminary data.</text>
</comment>
<organism evidence="3 4">
    <name type="scientific">Taxus chinensis</name>
    <name type="common">Chinese yew</name>
    <name type="synonym">Taxus wallichiana var. chinensis</name>
    <dbReference type="NCBI Taxonomy" id="29808"/>
    <lineage>
        <taxon>Eukaryota</taxon>
        <taxon>Viridiplantae</taxon>
        <taxon>Streptophyta</taxon>
        <taxon>Embryophyta</taxon>
        <taxon>Tracheophyta</taxon>
        <taxon>Spermatophyta</taxon>
        <taxon>Pinopsida</taxon>
        <taxon>Pinidae</taxon>
        <taxon>Conifers II</taxon>
        <taxon>Cupressales</taxon>
        <taxon>Taxaceae</taxon>
        <taxon>Taxus</taxon>
    </lineage>
</organism>
<evidence type="ECO:0000256" key="1">
    <source>
        <dbReference type="SAM" id="MobiDB-lite"/>
    </source>
</evidence>
<gene>
    <name evidence="3" type="ORF">KI387_029408</name>
</gene>
<dbReference type="AlphaFoldDB" id="A0AA38CA45"/>
<dbReference type="PANTHER" id="PTHR33179:SF83">
    <property type="entry name" value="VQ DOMAIN-CONTAINING PROTEIN"/>
    <property type="match status" value="1"/>
</dbReference>
<dbReference type="PANTHER" id="PTHR33179">
    <property type="entry name" value="VQ MOTIF-CONTAINING PROTEIN"/>
    <property type="match status" value="1"/>
</dbReference>
<feature type="domain" description="VQ" evidence="2">
    <location>
        <begin position="99"/>
        <end position="126"/>
    </location>
</feature>
<evidence type="ECO:0000259" key="2">
    <source>
        <dbReference type="Pfam" id="PF05678"/>
    </source>
</evidence>
<sequence length="186" mass="20045">MEFISQPKRSFISRPRSTSNSLYSFQSSVAGGANFDPALEKLLQQQQRLSGSGYWSNELALSNEAAHLLNSEATSVTTTTKVLQATGKVGKKRSRASQRAPTTLLTTDIANFRAMVQQFTGLPESPCASLGSSSPHLIPTHNYSPFLIRDRMNSAPSFLPRAPPPPRQTGSGLQPFLIGGAELNPA</sequence>
<evidence type="ECO:0000313" key="3">
    <source>
        <dbReference type="EMBL" id="KAH9297726.1"/>
    </source>
</evidence>
<accession>A0AA38CA45</accession>
<keyword evidence="4" id="KW-1185">Reference proteome</keyword>
<dbReference type="Pfam" id="PF05678">
    <property type="entry name" value="VQ"/>
    <property type="match status" value="1"/>
</dbReference>
<evidence type="ECO:0000313" key="4">
    <source>
        <dbReference type="Proteomes" id="UP000824469"/>
    </source>
</evidence>
<reference evidence="3 4" key="1">
    <citation type="journal article" date="2021" name="Nat. Plants">
        <title>The Taxus genome provides insights into paclitaxel biosynthesis.</title>
        <authorList>
            <person name="Xiong X."/>
            <person name="Gou J."/>
            <person name="Liao Q."/>
            <person name="Li Y."/>
            <person name="Zhou Q."/>
            <person name="Bi G."/>
            <person name="Li C."/>
            <person name="Du R."/>
            <person name="Wang X."/>
            <person name="Sun T."/>
            <person name="Guo L."/>
            <person name="Liang H."/>
            <person name="Lu P."/>
            <person name="Wu Y."/>
            <person name="Zhang Z."/>
            <person name="Ro D.K."/>
            <person name="Shang Y."/>
            <person name="Huang S."/>
            <person name="Yan J."/>
        </authorList>
    </citation>
    <scope>NUCLEOTIDE SEQUENCE [LARGE SCALE GENOMIC DNA]</scope>
    <source>
        <strain evidence="3">Ta-2019</strain>
    </source>
</reference>
<dbReference type="InterPro" id="IPR039609">
    <property type="entry name" value="VQ_15/22"/>
</dbReference>
<dbReference type="Proteomes" id="UP000824469">
    <property type="component" value="Unassembled WGS sequence"/>
</dbReference>
<name>A0AA38CA45_TAXCH</name>
<dbReference type="EMBL" id="JAHRHJ020000010">
    <property type="protein sequence ID" value="KAH9297726.1"/>
    <property type="molecule type" value="Genomic_DNA"/>
</dbReference>
<protein>
    <recommendedName>
        <fullName evidence="2">VQ domain-containing protein</fullName>
    </recommendedName>
</protein>